<keyword evidence="8" id="KW-1185">Reference proteome</keyword>
<dbReference type="GO" id="GO:0032259">
    <property type="term" value="P:methylation"/>
    <property type="evidence" value="ECO:0007669"/>
    <property type="project" value="UniProtKB-KW"/>
</dbReference>
<feature type="binding site" evidence="5">
    <location>
        <position position="310"/>
    </location>
    <ligand>
        <name>Zn(2+)</name>
        <dbReference type="ChEBI" id="CHEBI:29105"/>
    </ligand>
</feature>
<dbReference type="RefSeq" id="WP_229676945.1">
    <property type="nucleotide sequence ID" value="NZ_BAAAVQ010000049.1"/>
</dbReference>
<feature type="binding site" evidence="5">
    <location>
        <position position="244"/>
    </location>
    <ligand>
        <name>Zn(2+)</name>
        <dbReference type="ChEBI" id="CHEBI:29105"/>
    </ligand>
</feature>
<evidence type="ECO:0000256" key="3">
    <source>
        <dbReference type="ARBA" id="ARBA00022723"/>
    </source>
</evidence>
<reference evidence="8" key="1">
    <citation type="journal article" date="2019" name="Int. J. Syst. Evol. Microbiol.">
        <title>The Global Catalogue of Microorganisms (GCM) 10K type strain sequencing project: providing services to taxonomists for standard genome sequencing and annotation.</title>
        <authorList>
            <consortium name="The Broad Institute Genomics Platform"/>
            <consortium name="The Broad Institute Genome Sequencing Center for Infectious Disease"/>
            <person name="Wu L."/>
            <person name="Ma J."/>
        </authorList>
    </citation>
    <scope>NUCLEOTIDE SEQUENCE [LARGE SCALE GENOMIC DNA]</scope>
    <source>
        <strain evidence="8">CGMCC 1.12849</strain>
    </source>
</reference>
<dbReference type="EC" id="2.1.1.10" evidence="7"/>
<name>A0ABV9MP08_9MICC</name>
<keyword evidence="1 5" id="KW-0489">Methyltransferase</keyword>
<comment type="cofactor">
    <cofactor evidence="5">
        <name>Zn(2+)</name>
        <dbReference type="ChEBI" id="CHEBI:29105"/>
    </cofactor>
</comment>
<gene>
    <name evidence="7" type="primary">mmuM</name>
    <name evidence="7" type="ORF">ACFO7V_12130</name>
</gene>
<dbReference type="NCBIfam" id="NF007020">
    <property type="entry name" value="PRK09485.1"/>
    <property type="match status" value="1"/>
</dbReference>
<dbReference type="SUPFAM" id="SSF82282">
    <property type="entry name" value="Homocysteine S-methyltransferase"/>
    <property type="match status" value="1"/>
</dbReference>
<dbReference type="Proteomes" id="UP001595884">
    <property type="component" value="Unassembled WGS sequence"/>
</dbReference>
<evidence type="ECO:0000256" key="5">
    <source>
        <dbReference type="PROSITE-ProRule" id="PRU00333"/>
    </source>
</evidence>
<proteinExistence type="predicted"/>
<evidence type="ECO:0000313" key="8">
    <source>
        <dbReference type="Proteomes" id="UP001595884"/>
    </source>
</evidence>
<dbReference type="InterPro" id="IPR036589">
    <property type="entry name" value="HCY_dom_sf"/>
</dbReference>
<dbReference type="InterPro" id="IPR003726">
    <property type="entry name" value="HCY_dom"/>
</dbReference>
<dbReference type="PANTHER" id="PTHR46015:SF1">
    <property type="entry name" value="HOMOCYSTEINE S-METHYLTRANSFERASE-LIKE ISOFORM 1"/>
    <property type="match status" value="1"/>
</dbReference>
<evidence type="ECO:0000256" key="2">
    <source>
        <dbReference type="ARBA" id="ARBA00022679"/>
    </source>
</evidence>
<evidence type="ECO:0000259" key="6">
    <source>
        <dbReference type="PROSITE" id="PS50970"/>
    </source>
</evidence>
<dbReference type="PANTHER" id="PTHR46015">
    <property type="entry name" value="ZGC:172121"/>
    <property type="match status" value="1"/>
</dbReference>
<keyword evidence="3 5" id="KW-0479">Metal-binding</keyword>
<dbReference type="PROSITE" id="PS50970">
    <property type="entry name" value="HCY"/>
    <property type="match status" value="1"/>
</dbReference>
<dbReference type="EMBL" id="JBHSHE010000055">
    <property type="protein sequence ID" value="MFC4716879.1"/>
    <property type="molecule type" value="Genomic_DNA"/>
</dbReference>
<evidence type="ECO:0000256" key="1">
    <source>
        <dbReference type="ARBA" id="ARBA00022603"/>
    </source>
</evidence>
<accession>A0ABV9MP08</accession>
<keyword evidence="2 5" id="KW-0808">Transferase</keyword>
<feature type="domain" description="Hcy-binding" evidence="6">
    <location>
        <begin position="10"/>
        <end position="324"/>
    </location>
</feature>
<feature type="binding site" evidence="5">
    <location>
        <position position="309"/>
    </location>
    <ligand>
        <name>Zn(2+)</name>
        <dbReference type="ChEBI" id="CHEBI:29105"/>
    </ligand>
</feature>
<evidence type="ECO:0000256" key="4">
    <source>
        <dbReference type="ARBA" id="ARBA00022833"/>
    </source>
</evidence>
<organism evidence="7 8">
    <name type="scientific">Glutamicibacter bergerei</name>
    <dbReference type="NCBI Taxonomy" id="256702"/>
    <lineage>
        <taxon>Bacteria</taxon>
        <taxon>Bacillati</taxon>
        <taxon>Actinomycetota</taxon>
        <taxon>Actinomycetes</taxon>
        <taxon>Micrococcales</taxon>
        <taxon>Micrococcaceae</taxon>
        <taxon>Glutamicibacter</taxon>
    </lineage>
</organism>
<keyword evidence="4 5" id="KW-0862">Zinc</keyword>
<protein>
    <submittedName>
        <fullName evidence="7">Homocysteine S-methyltransferase</fullName>
        <ecNumber evidence="7">2.1.1.10</ecNumber>
    </submittedName>
</protein>
<dbReference type="Gene3D" id="3.20.20.330">
    <property type="entry name" value="Homocysteine-binding-like domain"/>
    <property type="match status" value="1"/>
</dbReference>
<sequence length="329" mass="34107">MNIPPQPSNFSDALNSTSGAPLILDGGLGTHLADRGNDVTGELWSAQILKQAPAEVRAAHEDFFAAGAQLATSCSYQVSFAGLSRVNGDADAEATAAEVKNLLLASVRLAREAAQLAVGSTTGSTARWVAASVGPYGAGPGAGTEYDGAYGLSTAQLTGWHRDRFEILAESGADAIICETVPSLSEVHALSALAAQAQIPVLLSLTVRASTEDAAVVLGDGSDLRQVARIVQDSGVFAGLGVNCCPVPLAVSALKLFAQETDLPLLAYPNSAEIWDREARRWVPGTAHSDLPGAVPELIDAGAKLIGGCCRVGPEQISRVKHEVQRRGY</sequence>
<comment type="caution">
    <text evidence="7">The sequence shown here is derived from an EMBL/GenBank/DDBJ whole genome shotgun (WGS) entry which is preliminary data.</text>
</comment>
<dbReference type="InterPro" id="IPR051486">
    <property type="entry name" value="Hcy_S-methyltransferase"/>
</dbReference>
<dbReference type="GO" id="GO:0008168">
    <property type="term" value="F:methyltransferase activity"/>
    <property type="evidence" value="ECO:0007669"/>
    <property type="project" value="UniProtKB-KW"/>
</dbReference>
<evidence type="ECO:0000313" key="7">
    <source>
        <dbReference type="EMBL" id="MFC4716879.1"/>
    </source>
</evidence>
<dbReference type="GeneID" id="303302807"/>
<dbReference type="Pfam" id="PF02574">
    <property type="entry name" value="S-methyl_trans"/>
    <property type="match status" value="1"/>
</dbReference>